<gene>
    <name evidence="2" type="ORF">ABOZ73_09135</name>
</gene>
<dbReference type="PANTHER" id="PTHR46580:SF4">
    <property type="entry name" value="ATP_GTP-BINDING PROTEIN"/>
    <property type="match status" value="1"/>
</dbReference>
<dbReference type="Pfam" id="PF13517">
    <property type="entry name" value="FG-GAP_3"/>
    <property type="match status" value="3"/>
</dbReference>
<dbReference type="InterPro" id="IPR013517">
    <property type="entry name" value="FG-GAP"/>
</dbReference>
<organism evidence="2">
    <name type="scientific">Caulobacter sp. 73W</name>
    <dbReference type="NCBI Taxonomy" id="3161137"/>
    <lineage>
        <taxon>Bacteria</taxon>
        <taxon>Pseudomonadati</taxon>
        <taxon>Pseudomonadota</taxon>
        <taxon>Alphaproteobacteria</taxon>
        <taxon>Caulobacterales</taxon>
        <taxon>Caulobacteraceae</taxon>
        <taxon>Caulobacter</taxon>
    </lineage>
</organism>
<sequence>MDMAGFTFTDFTLPVRSGYASASSHEVALADFNGDGKLDVVLSYFLYPLEDRGVPIRVLTGDGTGKFVDGTSSLFANPPVTVHGRQIVLADFNKDGRSDAFFADHGLDAAPFPGARNALFLSQGALGLTNAVAALPSIADFSHSAAAADVDGDGDIDLFVGNQGDGEEYPYILLNNGAGGFTLQRSGLPTTLHSGDPGITTSTLFDADRDGDLDLFLGPWDPRSRAAVVLENDGRGNFLRTLTTIPVPAHGTSENVIDSHAVDINGDGALDLVINTVVDFFSVGSIRFYINDGTGKFTDETASRLPSRSAEGWNTRVQFADINGDGKVDMLVSNGTSRPVFLNDGAGKFIQTAEGYLPGAGQYDQYHAADLNGDGRMDIFSVRGLYNGNEQFRVYLATPPEPLNPAITTAISSILRGSSNTLATDLSAKVSAGTLTQGQAIAEIVKAADQTTSVATLSYLFFTGKIPGSAGVDYLVSPTGPNPNNLNSAYFQSFNLENRYINFAVNLGRDGEGKAAFLTEFGGLSLFDATKKAYAKIFGGMPANSKVTTLLSGGRDAYFASYGGDGVNGQGTKAAMVGWLLAEAEKGDLGVMARSNAAWLTDLADGSAPYAIDITGPAAGYYKSEFVFGG</sequence>
<dbReference type="PANTHER" id="PTHR46580">
    <property type="entry name" value="SENSOR KINASE-RELATED"/>
    <property type="match status" value="1"/>
</dbReference>
<name>A0AB39KYG6_9CAUL</name>
<dbReference type="Gene3D" id="2.130.10.130">
    <property type="entry name" value="Integrin alpha, N-terminal"/>
    <property type="match status" value="3"/>
</dbReference>
<reference evidence="2" key="1">
    <citation type="submission" date="2024-06" db="EMBL/GenBank/DDBJ databases">
        <title>Caulobacter inopinatus, sp. nov.</title>
        <authorList>
            <person name="Donachie S.P."/>
        </authorList>
    </citation>
    <scope>NUCLEOTIDE SEQUENCE</scope>
    <source>
        <strain evidence="2">73W</strain>
    </source>
</reference>
<evidence type="ECO:0000256" key="1">
    <source>
        <dbReference type="ARBA" id="ARBA00022729"/>
    </source>
</evidence>
<protein>
    <submittedName>
        <fullName evidence="2">FG-GAP-like repeat-containing protein</fullName>
    </submittedName>
</protein>
<evidence type="ECO:0000313" key="2">
    <source>
        <dbReference type="EMBL" id="XDO98562.1"/>
    </source>
</evidence>
<dbReference type="InterPro" id="IPR028994">
    <property type="entry name" value="Integrin_alpha_N"/>
</dbReference>
<dbReference type="Pfam" id="PF19198">
    <property type="entry name" value="RsaA_NTD"/>
    <property type="match status" value="1"/>
</dbReference>
<dbReference type="SUPFAM" id="SSF69318">
    <property type="entry name" value="Integrin alpha N-terminal domain"/>
    <property type="match status" value="2"/>
</dbReference>
<keyword evidence="1" id="KW-0732">Signal</keyword>
<dbReference type="EMBL" id="CP158375">
    <property type="protein sequence ID" value="XDO98562.1"/>
    <property type="molecule type" value="Genomic_DNA"/>
</dbReference>
<dbReference type="AlphaFoldDB" id="A0AB39KYG6"/>
<accession>A0AB39KYG6</accession>
<proteinExistence type="predicted"/>
<dbReference type="RefSeq" id="WP_369062437.1">
    <property type="nucleotide sequence ID" value="NZ_CP158375.1"/>
</dbReference>